<dbReference type="Pfam" id="PF00096">
    <property type="entry name" value="zf-C2H2"/>
    <property type="match status" value="3"/>
</dbReference>
<proteinExistence type="predicted"/>
<dbReference type="GO" id="GO:0006357">
    <property type="term" value="P:regulation of transcription by RNA polymerase II"/>
    <property type="evidence" value="ECO:0007669"/>
    <property type="project" value="TreeGrafter"/>
</dbReference>
<keyword evidence="6" id="KW-0804">Transcription</keyword>
<keyword evidence="11" id="KW-1185">Reference proteome</keyword>
<dbReference type="RefSeq" id="XP_030765779.1">
    <property type="nucleotide sequence ID" value="XM_030909919.1"/>
</dbReference>
<reference evidence="12" key="1">
    <citation type="submission" date="2025-08" db="UniProtKB">
        <authorList>
            <consortium name="RefSeq"/>
        </authorList>
    </citation>
    <scope>IDENTIFICATION</scope>
    <source>
        <tissue evidence="12">Gonads</tissue>
    </source>
</reference>
<keyword evidence="7" id="KW-0539">Nucleus</keyword>
<evidence type="ECO:0000256" key="3">
    <source>
        <dbReference type="ARBA" id="ARBA00022771"/>
    </source>
</evidence>
<dbReference type="InterPro" id="IPR036236">
    <property type="entry name" value="Znf_C2H2_sf"/>
</dbReference>
<organism evidence="11 12">
    <name type="scientific">Sitophilus oryzae</name>
    <name type="common">Rice weevil</name>
    <name type="synonym">Curculio oryzae</name>
    <dbReference type="NCBI Taxonomy" id="7048"/>
    <lineage>
        <taxon>Eukaryota</taxon>
        <taxon>Metazoa</taxon>
        <taxon>Ecdysozoa</taxon>
        <taxon>Arthropoda</taxon>
        <taxon>Hexapoda</taxon>
        <taxon>Insecta</taxon>
        <taxon>Pterygota</taxon>
        <taxon>Neoptera</taxon>
        <taxon>Endopterygota</taxon>
        <taxon>Coleoptera</taxon>
        <taxon>Polyphaga</taxon>
        <taxon>Cucujiformia</taxon>
        <taxon>Curculionidae</taxon>
        <taxon>Dryophthorinae</taxon>
        <taxon>Sitophilus</taxon>
    </lineage>
</organism>
<evidence type="ECO:0000313" key="11">
    <source>
        <dbReference type="Proteomes" id="UP000504635"/>
    </source>
</evidence>
<dbReference type="InterPro" id="IPR013087">
    <property type="entry name" value="Znf_C2H2_type"/>
</dbReference>
<keyword evidence="2" id="KW-0479">Metal-binding</keyword>
<feature type="domain" description="C2H2-type" evidence="10">
    <location>
        <begin position="174"/>
        <end position="201"/>
    </location>
</feature>
<evidence type="ECO:0000256" key="8">
    <source>
        <dbReference type="PROSITE-ProRule" id="PRU00042"/>
    </source>
</evidence>
<dbReference type="Proteomes" id="UP000504635">
    <property type="component" value="Unplaced"/>
</dbReference>
<evidence type="ECO:0000256" key="6">
    <source>
        <dbReference type="ARBA" id="ARBA00023163"/>
    </source>
</evidence>
<dbReference type="GeneID" id="115889841"/>
<feature type="region of interest" description="Disordered" evidence="9">
    <location>
        <begin position="127"/>
        <end position="150"/>
    </location>
</feature>
<sequence>MHWIQDCNKPKHHALEVFPCEQCGKQYKTKNSMKAHKSLDCAKPLRCDKCKKSYKLKSSLYTHQKYECGKSKSFGCSNCKKLFWHKHSLREHISKKRCRLLNIEKFKKNRNNPNLIQTTSTNIENQHANLPSTSRDQDQPEIFPTESCQNDQEQEDVWLREREEGASINECGGNECAGCGKRYKHKSHLRRHVKYECGKNPSFFCPYCQFRARRKDYFREHLIRAHSVDHYNSIKHTF</sequence>
<protein>
    <submittedName>
        <fullName evidence="12">Zinc finger protein 39-like</fullName>
    </submittedName>
</protein>
<comment type="subcellular location">
    <subcellularLocation>
        <location evidence="1">Nucleus</location>
    </subcellularLocation>
</comment>
<evidence type="ECO:0000256" key="9">
    <source>
        <dbReference type="SAM" id="MobiDB-lite"/>
    </source>
</evidence>
<dbReference type="GO" id="GO:0008270">
    <property type="term" value="F:zinc ion binding"/>
    <property type="evidence" value="ECO:0007669"/>
    <property type="project" value="UniProtKB-KW"/>
</dbReference>
<gene>
    <name evidence="12" type="primary">LOC115889841</name>
</gene>
<dbReference type="KEGG" id="soy:115889841"/>
<dbReference type="PROSITE" id="PS50157">
    <property type="entry name" value="ZINC_FINGER_C2H2_2"/>
    <property type="match status" value="3"/>
</dbReference>
<evidence type="ECO:0000256" key="1">
    <source>
        <dbReference type="ARBA" id="ARBA00004123"/>
    </source>
</evidence>
<dbReference type="PANTHER" id="PTHR46179">
    <property type="entry name" value="ZINC FINGER PROTEIN"/>
    <property type="match status" value="1"/>
</dbReference>
<accession>A0A6J2YR72</accession>
<dbReference type="PANTHER" id="PTHR46179:SF13">
    <property type="entry name" value="C2H2-TYPE DOMAIN-CONTAINING PROTEIN"/>
    <property type="match status" value="1"/>
</dbReference>
<dbReference type="GO" id="GO:0005634">
    <property type="term" value="C:nucleus"/>
    <property type="evidence" value="ECO:0007669"/>
    <property type="project" value="UniProtKB-SubCell"/>
</dbReference>
<name>A0A6J2YR72_SITOR</name>
<dbReference type="SMART" id="SM00355">
    <property type="entry name" value="ZnF_C2H2"/>
    <property type="match status" value="5"/>
</dbReference>
<dbReference type="InParanoid" id="A0A6J2YR72"/>
<evidence type="ECO:0000259" key="10">
    <source>
        <dbReference type="PROSITE" id="PS50157"/>
    </source>
</evidence>
<dbReference type="OrthoDB" id="6704928at2759"/>
<feature type="domain" description="C2H2-type" evidence="10">
    <location>
        <begin position="18"/>
        <end position="45"/>
    </location>
</feature>
<keyword evidence="3 8" id="KW-0863">Zinc-finger</keyword>
<dbReference type="Gene3D" id="3.30.160.60">
    <property type="entry name" value="Classic Zinc Finger"/>
    <property type="match status" value="2"/>
</dbReference>
<dbReference type="SUPFAM" id="SSF57667">
    <property type="entry name" value="beta-beta-alpha zinc fingers"/>
    <property type="match status" value="2"/>
</dbReference>
<keyword evidence="4" id="KW-0862">Zinc</keyword>
<feature type="domain" description="C2H2-type" evidence="10">
    <location>
        <begin position="45"/>
        <end position="72"/>
    </location>
</feature>
<evidence type="ECO:0000256" key="4">
    <source>
        <dbReference type="ARBA" id="ARBA00022833"/>
    </source>
</evidence>
<evidence type="ECO:0000256" key="2">
    <source>
        <dbReference type="ARBA" id="ARBA00022723"/>
    </source>
</evidence>
<evidence type="ECO:0000256" key="7">
    <source>
        <dbReference type="ARBA" id="ARBA00023242"/>
    </source>
</evidence>
<dbReference type="AlphaFoldDB" id="A0A6J2YR72"/>
<dbReference type="InterPro" id="IPR051061">
    <property type="entry name" value="Zinc_finger_trans_reg"/>
</dbReference>
<keyword evidence="5" id="KW-0805">Transcription regulation</keyword>
<evidence type="ECO:0000256" key="5">
    <source>
        <dbReference type="ARBA" id="ARBA00023015"/>
    </source>
</evidence>
<evidence type="ECO:0000313" key="12">
    <source>
        <dbReference type="RefSeq" id="XP_030765779.1"/>
    </source>
</evidence>